<dbReference type="PANTHER" id="PTHR43700">
    <property type="entry name" value="PHOSPHORIBOSYLAMINOIMIDAZOLE-SUCCINOCARBOXAMIDE SYNTHASE"/>
    <property type="match status" value="1"/>
</dbReference>
<dbReference type="Gene3D" id="3.30.470.20">
    <property type="entry name" value="ATP-grasp fold, B domain"/>
    <property type="match status" value="1"/>
</dbReference>
<protein>
    <recommendedName>
        <fullName evidence="2">phosphoribosylaminoimidazolesuccinocarboxamide synthase</fullName>
        <ecNumber evidence="2">6.3.2.6</ecNumber>
    </recommendedName>
</protein>
<evidence type="ECO:0000256" key="5">
    <source>
        <dbReference type="ARBA" id="ARBA00022755"/>
    </source>
</evidence>
<feature type="domain" description="SAICAR synthetase/ADE2 N-terminal" evidence="7">
    <location>
        <begin position="26"/>
        <end position="266"/>
    </location>
</feature>
<evidence type="ECO:0000256" key="3">
    <source>
        <dbReference type="ARBA" id="ARBA00022598"/>
    </source>
</evidence>
<organism evidence="8">
    <name type="scientific">bioreactor metagenome</name>
    <dbReference type="NCBI Taxonomy" id="1076179"/>
    <lineage>
        <taxon>unclassified sequences</taxon>
        <taxon>metagenomes</taxon>
        <taxon>ecological metagenomes</taxon>
    </lineage>
</organism>
<dbReference type="Gene3D" id="3.30.200.20">
    <property type="entry name" value="Phosphorylase Kinase, domain 1"/>
    <property type="match status" value="1"/>
</dbReference>
<keyword evidence="5" id="KW-0658">Purine biosynthesis</keyword>
<comment type="pathway">
    <text evidence="1">Purine metabolism; IMP biosynthesis via de novo pathway; 5-amino-1-(5-phospho-D-ribosyl)imidazole-4-carboxamide from 5-amino-1-(5-phospho-D-ribosyl)imidazole-4-carboxylate: step 1/2.</text>
</comment>
<keyword evidence="3 8" id="KW-0436">Ligase</keyword>
<keyword evidence="4" id="KW-0547">Nucleotide-binding</keyword>
<dbReference type="InterPro" id="IPR018236">
    <property type="entry name" value="SAICAR_synthetase_CS"/>
</dbReference>
<reference evidence="8" key="1">
    <citation type="submission" date="2019-08" db="EMBL/GenBank/DDBJ databases">
        <authorList>
            <person name="Kucharzyk K."/>
            <person name="Murdoch R.W."/>
            <person name="Higgins S."/>
            <person name="Loffler F."/>
        </authorList>
    </citation>
    <scope>NUCLEOTIDE SEQUENCE</scope>
</reference>
<dbReference type="CDD" id="cd01414">
    <property type="entry name" value="SAICAR_synt_Sc"/>
    <property type="match status" value="1"/>
</dbReference>
<dbReference type="AlphaFoldDB" id="A0A644TFC4"/>
<dbReference type="EC" id="6.3.2.6" evidence="2"/>
<dbReference type="HAMAP" id="MF_00137">
    <property type="entry name" value="SAICAR_synth"/>
    <property type="match status" value="1"/>
</dbReference>
<dbReference type="PANTHER" id="PTHR43700:SF1">
    <property type="entry name" value="PHOSPHORIBOSYLAMINOIMIDAZOLE-SUCCINOCARBOXAMIDE SYNTHASE"/>
    <property type="match status" value="1"/>
</dbReference>
<dbReference type="GO" id="GO:0006189">
    <property type="term" value="P:'de novo' IMP biosynthetic process"/>
    <property type="evidence" value="ECO:0007669"/>
    <property type="project" value="UniProtKB-UniPathway"/>
</dbReference>
<evidence type="ECO:0000256" key="4">
    <source>
        <dbReference type="ARBA" id="ARBA00022741"/>
    </source>
</evidence>
<dbReference type="Pfam" id="PF01259">
    <property type="entry name" value="SAICAR_synt"/>
    <property type="match status" value="1"/>
</dbReference>
<evidence type="ECO:0000259" key="7">
    <source>
        <dbReference type="Pfam" id="PF01259"/>
    </source>
</evidence>
<evidence type="ECO:0000313" key="8">
    <source>
        <dbReference type="EMBL" id="MPL64501.1"/>
    </source>
</evidence>
<dbReference type="UniPathway" id="UPA00074">
    <property type="reaction ID" value="UER00131"/>
</dbReference>
<dbReference type="GO" id="GO:0005524">
    <property type="term" value="F:ATP binding"/>
    <property type="evidence" value="ECO:0007669"/>
    <property type="project" value="UniProtKB-KW"/>
</dbReference>
<dbReference type="SUPFAM" id="SSF56104">
    <property type="entry name" value="SAICAR synthase-like"/>
    <property type="match status" value="1"/>
</dbReference>
<dbReference type="NCBIfam" id="NF009251">
    <property type="entry name" value="PRK12607.1"/>
    <property type="match status" value="1"/>
</dbReference>
<dbReference type="InterPro" id="IPR028923">
    <property type="entry name" value="SAICAR_synt/ADE2_N"/>
</dbReference>
<dbReference type="PROSITE" id="PS01058">
    <property type="entry name" value="SAICAR_SYNTHETASE_2"/>
    <property type="match status" value="1"/>
</dbReference>
<sequence>MVEKNEIQARLPQAFKGLAQGRLEKHSGKVRDWYSLGEEQRLLVTTDRLSAFDRVVGVVPWKGQVLNELSAWWNRQSADIVDNHLLSIPDPNVSVVKLASPLPVEVIVRGYITGVTSTALWRRYSEGERKIYGYSFPEGLKKNQRLPEPIITPTTKALPGFHDERLTIAEVVEKGHLQRKIWDRVMEISLALFARGSQIAAEAGLILVDTKYEFGLARDGSLMLIDEIHTPDSSRFWKAESYQDRVEKGLEPELFDKEFVRLRYAEAGYRGDGELPLLPDSVWAETALLYQKAYELLTGGTFKPGSYPVESRLLANLAREGIEL</sequence>
<name>A0A644TFC4_9ZZZZ</name>
<dbReference type="GO" id="GO:0005737">
    <property type="term" value="C:cytoplasm"/>
    <property type="evidence" value="ECO:0007669"/>
    <property type="project" value="TreeGrafter"/>
</dbReference>
<proteinExistence type="inferred from homology"/>
<gene>
    <name evidence="8" type="primary">purC_5</name>
    <name evidence="8" type="ORF">SDC9_10156</name>
</gene>
<dbReference type="EMBL" id="VSSQ01000025">
    <property type="protein sequence ID" value="MPL64501.1"/>
    <property type="molecule type" value="Genomic_DNA"/>
</dbReference>
<comment type="caution">
    <text evidence="8">The sequence shown here is derived from an EMBL/GenBank/DDBJ whole genome shotgun (WGS) entry which is preliminary data.</text>
</comment>
<evidence type="ECO:0000256" key="6">
    <source>
        <dbReference type="ARBA" id="ARBA00022840"/>
    </source>
</evidence>
<evidence type="ECO:0000256" key="2">
    <source>
        <dbReference type="ARBA" id="ARBA00012217"/>
    </source>
</evidence>
<evidence type="ECO:0000256" key="1">
    <source>
        <dbReference type="ARBA" id="ARBA00004672"/>
    </source>
</evidence>
<keyword evidence="6" id="KW-0067">ATP-binding</keyword>
<accession>A0A644TFC4</accession>
<dbReference type="GO" id="GO:0004639">
    <property type="term" value="F:phosphoribosylaminoimidazolesuccinocarboxamide synthase activity"/>
    <property type="evidence" value="ECO:0007669"/>
    <property type="project" value="UniProtKB-EC"/>
</dbReference>